<dbReference type="OrthoDB" id="1407586at2"/>
<name>A0A2G9C5C4_9BURK</name>
<dbReference type="InterPro" id="IPR006680">
    <property type="entry name" value="Amidohydro-rel"/>
</dbReference>
<accession>A0A2G9C5C4</accession>
<evidence type="ECO:0000313" key="4">
    <source>
        <dbReference type="Proteomes" id="UP000231501"/>
    </source>
</evidence>
<dbReference type="SUPFAM" id="SSF51556">
    <property type="entry name" value="Metallo-dependent hydrolases"/>
    <property type="match status" value="1"/>
</dbReference>
<dbReference type="GO" id="GO:0016831">
    <property type="term" value="F:carboxy-lyase activity"/>
    <property type="evidence" value="ECO:0007669"/>
    <property type="project" value="InterPro"/>
</dbReference>
<dbReference type="Gene3D" id="3.20.20.140">
    <property type="entry name" value="Metal-dependent hydrolases"/>
    <property type="match status" value="1"/>
</dbReference>
<organism evidence="3 4">
    <name type="scientific">Roseateles chitinivorans</name>
    <dbReference type="NCBI Taxonomy" id="2917965"/>
    <lineage>
        <taxon>Bacteria</taxon>
        <taxon>Pseudomonadati</taxon>
        <taxon>Pseudomonadota</taxon>
        <taxon>Betaproteobacteria</taxon>
        <taxon>Burkholderiales</taxon>
        <taxon>Sphaerotilaceae</taxon>
        <taxon>Roseateles</taxon>
    </lineage>
</organism>
<dbReference type="InterPro" id="IPR032465">
    <property type="entry name" value="ACMSD"/>
</dbReference>
<proteinExistence type="predicted"/>
<sequence length="319" mass="34827">MIIDAHLHCTGRETTDDVLRTLDEAGIDVGVLLAPFLGDGYSLDDAASLRRANEHLARLVRHHPDRLVGFAVVDPRHPDAPDDLRHAIEELGLRGCKMVPTGWYPYEERVQPVFAVANEHALPLLFHSGIFIDGRSGRFCRPTYFEALRDHPRTRVALAHMGWPWTDEALAVALIDRIHGVPHERAQFRLDISFGPPPPYRREVLARMLDVLGAGSLQFGSDCFLPCSGAHVRERKQWVVDLMDELDLGADTRERLWSGTAAAWLGLSTAATTTTLAGAHHVGADTARPHAGLLAGSSGASGAGGGGDYAPRPWRPVCC</sequence>
<gene>
    <name evidence="3" type="ORF">CS062_18675</name>
</gene>
<evidence type="ECO:0000256" key="1">
    <source>
        <dbReference type="ARBA" id="ARBA00023239"/>
    </source>
</evidence>
<dbReference type="Proteomes" id="UP000231501">
    <property type="component" value="Unassembled WGS sequence"/>
</dbReference>
<dbReference type="GO" id="GO:0016787">
    <property type="term" value="F:hydrolase activity"/>
    <property type="evidence" value="ECO:0007669"/>
    <property type="project" value="InterPro"/>
</dbReference>
<evidence type="ECO:0000259" key="2">
    <source>
        <dbReference type="Pfam" id="PF04909"/>
    </source>
</evidence>
<dbReference type="EMBL" id="PEOG01000057">
    <property type="protein sequence ID" value="PIM51641.1"/>
    <property type="molecule type" value="Genomic_DNA"/>
</dbReference>
<keyword evidence="4" id="KW-1185">Reference proteome</keyword>
<dbReference type="AlphaFoldDB" id="A0A2G9C5C4"/>
<protein>
    <recommendedName>
        <fullName evidence="2">Amidohydrolase-related domain-containing protein</fullName>
    </recommendedName>
</protein>
<reference evidence="3 4" key="1">
    <citation type="submission" date="2017-11" db="EMBL/GenBank/DDBJ databases">
        <title>Draft genome sequence of Mitsuaria sp. HWN-4.</title>
        <authorList>
            <person name="Gundlapally S.R."/>
        </authorList>
    </citation>
    <scope>NUCLEOTIDE SEQUENCE [LARGE SCALE GENOMIC DNA]</scope>
    <source>
        <strain evidence="3 4">HWN-4</strain>
    </source>
</reference>
<dbReference type="InterPro" id="IPR032466">
    <property type="entry name" value="Metal_Hydrolase"/>
</dbReference>
<evidence type="ECO:0000313" key="3">
    <source>
        <dbReference type="EMBL" id="PIM51641.1"/>
    </source>
</evidence>
<keyword evidence="1" id="KW-0456">Lyase</keyword>
<feature type="domain" description="Amidohydrolase-related" evidence="2">
    <location>
        <begin position="37"/>
        <end position="267"/>
    </location>
</feature>
<dbReference type="Pfam" id="PF04909">
    <property type="entry name" value="Amidohydro_2"/>
    <property type="match status" value="1"/>
</dbReference>
<dbReference type="PANTHER" id="PTHR21240">
    <property type="entry name" value="2-AMINO-3-CARBOXYLMUCONATE-6-SEMIALDEHYDE DECARBOXYLASE"/>
    <property type="match status" value="1"/>
</dbReference>
<comment type="caution">
    <text evidence="3">The sequence shown here is derived from an EMBL/GenBank/DDBJ whole genome shotgun (WGS) entry which is preliminary data.</text>
</comment>
<dbReference type="RefSeq" id="WP_099863088.1">
    <property type="nucleotide sequence ID" value="NZ_PEOG01000057.1"/>
</dbReference>